<feature type="domain" description="Calmodulin-binding" evidence="2">
    <location>
        <begin position="958"/>
        <end position="1072"/>
    </location>
</feature>
<feature type="domain" description="Calmodulin-binding" evidence="2">
    <location>
        <begin position="507"/>
        <end position="621"/>
    </location>
</feature>
<feature type="region of interest" description="Disordered" evidence="1">
    <location>
        <begin position="460"/>
        <end position="480"/>
    </location>
</feature>
<sequence length="1076" mass="121529">MSSAESEMMSVTDEPSFSQNQESSDRGGTEPKRKLKKFRSIKLSRLPSLRSSSTRRSKLRHDHLPVMLSDASPNYMKATNSSDARQNSMTMSSRKSSLKPGQSLTRTSSMKFRRNLMSKSSEGTELQRKVKKSRSIKQANSSTRSVESGYQASPHNSESSFSSNHRQNRKQLSDPKPKSAFSGNKSVRIIKRSSSLKPVKVLTKVGTFKSKKPSKPVKALTKMGTFKSKKPTTRKCSEISKATCSSILKDSKIPGSLELQPERASVMKICPYSYCSLHGHHHNASPPLKRFVSMRRRLLKTQMSMKRESQFLKGKRSGNMKKGIQAKEMFHNGDPAVRNATRALSPVKEKTGRDFSANGNDVEHKMQSKNQKYIKVWHSIYKHALVDISRKVENKIPLDGLESEEQVEDTNNCGSSEGPSEADKENHNADHQKNELSQLDAIKLVQEAFDEILLQEFHDQSSDDQSITSSRSSDQEILEKNQVKGVEWSISASSEPAKDNMVENAEETLQEANSISTPKEEKSDKRRPKSWSKLKSLILLKRFVKALEKVRNFNPRKPQHLSLKPDPEAEKVNLRHQTTDNRKNAEEWMLDNALQQVISKLAPAQKRKVVLLVEAFEKILPLPEIETAQRSNAAVCTQANPLQASNSSSIQSGEEASYPEKDFKCYPEQASDFLTDKQQTPPLKFSEFRETSLECSCIKAEQEITNEDWEEKQIISIYLERVDDKFILADNQPDSIISCSPEIKDPSSRDEFSLKPESIVSTCYEVVRENGKVPIGVTSSSEHFNHGSESECKDSENTILASAACEQSDMYNIPTSENYVESKAINSVANKAWLEKKKNMKLWHLVYNHMVSGIAAKDGANPQLDEAGKEEQVDDYNSLTETSISNSCQNISEMDMDNSIEAIKLIEEAIDEIPLPEISEEEGGESGDRGKPFISNCKDSDKDSFENSSKTDPGENISSEEEEEKTEMKVEKKSNQQMPRKWSVLKKLILLNRFIKGLEKVKKFNPREPRYLPLETDPEGEKVHLRHLDMDQRKKAEEWMLDYALQQVVAKLTPLRKRKVELLVQAFESVSPTIGS</sequence>
<feature type="compositionally biased region" description="Low complexity" evidence="1">
    <location>
        <begin position="43"/>
        <end position="52"/>
    </location>
</feature>
<evidence type="ECO:0000313" key="4">
    <source>
        <dbReference type="Proteomes" id="UP000327013"/>
    </source>
</evidence>
<evidence type="ECO:0000313" key="3">
    <source>
        <dbReference type="EMBL" id="KAE8098692.1"/>
    </source>
</evidence>
<feature type="compositionally biased region" description="Polar residues" evidence="1">
    <location>
        <begin position="77"/>
        <end position="110"/>
    </location>
</feature>
<feature type="region of interest" description="Disordered" evidence="1">
    <location>
        <begin position="399"/>
        <end position="432"/>
    </location>
</feature>
<gene>
    <name evidence="3" type="ORF">FH972_016736</name>
</gene>
<feature type="compositionally biased region" description="Low complexity" evidence="1">
    <location>
        <begin position="463"/>
        <end position="472"/>
    </location>
</feature>
<protein>
    <recommendedName>
        <fullName evidence="2">Calmodulin-binding domain-containing protein</fullName>
    </recommendedName>
</protein>
<feature type="compositionally biased region" description="Polar residues" evidence="1">
    <location>
        <begin position="136"/>
        <end position="151"/>
    </location>
</feature>
<feature type="compositionally biased region" description="Polar residues" evidence="1">
    <location>
        <begin position="13"/>
        <end position="22"/>
    </location>
</feature>
<organism evidence="3 4">
    <name type="scientific">Carpinus fangiana</name>
    <dbReference type="NCBI Taxonomy" id="176857"/>
    <lineage>
        <taxon>Eukaryota</taxon>
        <taxon>Viridiplantae</taxon>
        <taxon>Streptophyta</taxon>
        <taxon>Embryophyta</taxon>
        <taxon>Tracheophyta</taxon>
        <taxon>Spermatophyta</taxon>
        <taxon>Magnoliopsida</taxon>
        <taxon>eudicotyledons</taxon>
        <taxon>Gunneridae</taxon>
        <taxon>Pentapetalae</taxon>
        <taxon>rosids</taxon>
        <taxon>fabids</taxon>
        <taxon>Fagales</taxon>
        <taxon>Betulaceae</taxon>
        <taxon>Carpinus</taxon>
    </lineage>
</organism>
<dbReference type="AlphaFoldDB" id="A0A5N6RGT4"/>
<dbReference type="PANTHER" id="PTHR33923:SF3">
    <property type="entry name" value="CALMODULIN BINDING PROTEIN PICBP"/>
    <property type="match status" value="1"/>
</dbReference>
<dbReference type="InterPro" id="IPR012417">
    <property type="entry name" value="CaM-bd_dom_pln"/>
</dbReference>
<feature type="region of interest" description="Disordered" evidence="1">
    <location>
        <begin position="1"/>
        <end position="187"/>
    </location>
</feature>
<feature type="compositionally biased region" description="Low complexity" evidence="1">
    <location>
        <begin position="153"/>
        <end position="165"/>
    </location>
</feature>
<evidence type="ECO:0000256" key="1">
    <source>
        <dbReference type="SAM" id="MobiDB-lite"/>
    </source>
</evidence>
<feature type="compositionally biased region" description="Polar residues" evidence="1">
    <location>
        <begin position="409"/>
        <end position="418"/>
    </location>
</feature>
<feature type="region of interest" description="Disordered" evidence="1">
    <location>
        <begin position="509"/>
        <end position="528"/>
    </location>
</feature>
<dbReference type="GO" id="GO:0005516">
    <property type="term" value="F:calmodulin binding"/>
    <property type="evidence" value="ECO:0007669"/>
    <property type="project" value="InterPro"/>
</dbReference>
<dbReference type="OrthoDB" id="1096728at2759"/>
<dbReference type="PANTHER" id="PTHR33923">
    <property type="entry name" value="CALMODULIN-BINDING PROTEIN-RELATED"/>
    <property type="match status" value="1"/>
</dbReference>
<feature type="compositionally biased region" description="Basic and acidic residues" evidence="1">
    <location>
        <begin position="421"/>
        <end position="432"/>
    </location>
</feature>
<dbReference type="Proteomes" id="UP000327013">
    <property type="component" value="Chromosome 7"/>
</dbReference>
<proteinExistence type="predicted"/>
<dbReference type="EMBL" id="CM017327">
    <property type="protein sequence ID" value="KAE8098692.1"/>
    <property type="molecule type" value="Genomic_DNA"/>
</dbReference>
<feature type="compositionally biased region" description="Basic and acidic residues" evidence="1">
    <location>
        <begin position="23"/>
        <end position="32"/>
    </location>
</feature>
<dbReference type="InterPro" id="IPR044681">
    <property type="entry name" value="PICBP-like"/>
</dbReference>
<evidence type="ECO:0000259" key="2">
    <source>
        <dbReference type="SMART" id="SM01054"/>
    </source>
</evidence>
<dbReference type="Pfam" id="PF07839">
    <property type="entry name" value="CaM_binding"/>
    <property type="match status" value="2"/>
</dbReference>
<keyword evidence="4" id="KW-1185">Reference proteome</keyword>
<feature type="region of interest" description="Disordered" evidence="1">
    <location>
        <begin position="914"/>
        <end position="976"/>
    </location>
</feature>
<name>A0A5N6RGT4_9ROSI</name>
<accession>A0A5N6RGT4</accession>
<dbReference type="SMART" id="SM01054">
    <property type="entry name" value="CaM_binding"/>
    <property type="match status" value="2"/>
</dbReference>
<reference evidence="3 4" key="1">
    <citation type="submission" date="2019-06" db="EMBL/GenBank/DDBJ databases">
        <title>A chromosomal-level reference genome of Carpinus fangiana (Coryloideae, Betulaceae).</title>
        <authorList>
            <person name="Yang X."/>
            <person name="Wang Z."/>
            <person name="Zhang L."/>
            <person name="Hao G."/>
            <person name="Liu J."/>
            <person name="Yang Y."/>
        </authorList>
    </citation>
    <scope>NUCLEOTIDE SEQUENCE [LARGE SCALE GENOMIC DNA]</scope>
    <source>
        <strain evidence="3">Cfa_2016G</strain>
        <tissue evidence="3">Leaf</tissue>
    </source>
</reference>
<feature type="compositionally biased region" description="Basic residues" evidence="1">
    <location>
        <begin position="33"/>
        <end position="42"/>
    </location>
</feature>